<name>A0AAN7VNP0_9COLE</name>
<evidence type="ECO:0000256" key="1">
    <source>
        <dbReference type="SAM" id="MobiDB-lite"/>
    </source>
</evidence>
<keyword evidence="4" id="KW-1185">Reference proteome</keyword>
<organism evidence="3 4">
    <name type="scientific">Pyrocoelia pectoralis</name>
    <dbReference type="NCBI Taxonomy" id="417401"/>
    <lineage>
        <taxon>Eukaryota</taxon>
        <taxon>Metazoa</taxon>
        <taxon>Ecdysozoa</taxon>
        <taxon>Arthropoda</taxon>
        <taxon>Hexapoda</taxon>
        <taxon>Insecta</taxon>
        <taxon>Pterygota</taxon>
        <taxon>Neoptera</taxon>
        <taxon>Endopterygota</taxon>
        <taxon>Coleoptera</taxon>
        <taxon>Polyphaga</taxon>
        <taxon>Elateriformia</taxon>
        <taxon>Elateroidea</taxon>
        <taxon>Lampyridae</taxon>
        <taxon>Lampyrinae</taxon>
        <taxon>Pyrocoelia</taxon>
    </lineage>
</organism>
<dbReference type="EMBL" id="JAVRBK010000002">
    <property type="protein sequence ID" value="KAK5648219.1"/>
    <property type="molecule type" value="Genomic_DNA"/>
</dbReference>
<dbReference type="InterPro" id="IPR006578">
    <property type="entry name" value="MADF-dom"/>
</dbReference>
<dbReference type="Pfam" id="PF10545">
    <property type="entry name" value="MADF_DNA_bdg"/>
    <property type="match status" value="1"/>
</dbReference>
<gene>
    <name evidence="3" type="ORF">RI129_003111</name>
</gene>
<feature type="domain" description="MADF" evidence="2">
    <location>
        <begin position="13"/>
        <end position="50"/>
    </location>
</feature>
<protein>
    <recommendedName>
        <fullName evidence="2">MADF domain-containing protein</fullName>
    </recommendedName>
</protein>
<dbReference type="Proteomes" id="UP001329430">
    <property type="component" value="Chromosome 2"/>
</dbReference>
<evidence type="ECO:0000313" key="4">
    <source>
        <dbReference type="Proteomes" id="UP001329430"/>
    </source>
</evidence>
<feature type="compositionally biased region" description="Low complexity" evidence="1">
    <location>
        <begin position="116"/>
        <end position="129"/>
    </location>
</feature>
<sequence>MAPKWSDELNLRFVELYKEHRCLWDQLDDLYKNKNARGTALVSIAESLNITGFGAAEVKSTKSGCGSADVYVPSLKWFSVMKEVMSKGTLKRDTKSTLVKDVDDPTPTPVQINQKTNITKKTQDDQQTTSAEYQPKKKFKPRSKIQQIASTARELKTLSESISRSEPGKEDEWDIYGRSVAAQLKRMSTTQALTAQMEINNVLTKCRFDDIYGTSNSSDMYSPSPLTEEHILSHNDFSTTPETSAATTFSKAFDALGYNEG</sequence>
<dbReference type="PANTHER" id="PTHR21505">
    <property type="entry name" value="MADF DOMAIN-CONTAINING PROTEIN-RELATED"/>
    <property type="match status" value="1"/>
</dbReference>
<reference evidence="3 4" key="1">
    <citation type="journal article" date="2024" name="Insects">
        <title>An Improved Chromosome-Level Genome Assembly of the Firefly Pyrocoelia pectoralis.</title>
        <authorList>
            <person name="Fu X."/>
            <person name="Meyer-Rochow V.B."/>
            <person name="Ballantyne L."/>
            <person name="Zhu X."/>
        </authorList>
    </citation>
    <scope>NUCLEOTIDE SEQUENCE [LARGE SCALE GENOMIC DNA]</scope>
    <source>
        <strain evidence="3">XCY_ONT2</strain>
    </source>
</reference>
<dbReference type="AlphaFoldDB" id="A0AAN7VNP0"/>
<accession>A0AAN7VNP0</accession>
<evidence type="ECO:0000259" key="2">
    <source>
        <dbReference type="Pfam" id="PF10545"/>
    </source>
</evidence>
<comment type="caution">
    <text evidence="3">The sequence shown here is derived from an EMBL/GenBank/DDBJ whole genome shotgun (WGS) entry which is preliminary data.</text>
</comment>
<dbReference type="PANTHER" id="PTHR21505:SF12">
    <property type="entry name" value="MADF DOMAIN-CONTAINING PROTEIN-RELATED"/>
    <property type="match status" value="1"/>
</dbReference>
<feature type="region of interest" description="Disordered" evidence="1">
    <location>
        <begin position="116"/>
        <end position="144"/>
    </location>
</feature>
<proteinExistence type="predicted"/>
<evidence type="ECO:0000313" key="3">
    <source>
        <dbReference type="EMBL" id="KAK5648219.1"/>
    </source>
</evidence>